<dbReference type="AlphaFoldDB" id="A0A1C7LWC1"/>
<sequence length="78" mass="8816">MRTFLVGCSSVNRRLKGIACSIKAVLSRRDERRTFLLVTDHDGAHLCIAVEFARTPTVTWNILILFAYINDQPAIPRS</sequence>
<reference evidence="1 2" key="1">
    <citation type="submission" date="2016-03" db="EMBL/GenBank/DDBJ databases">
        <title>Whole genome sequencing of Grifola frondosa 9006-11.</title>
        <authorList>
            <person name="Min B."/>
            <person name="Park H."/>
            <person name="Kim J.-G."/>
            <person name="Cho H."/>
            <person name="Oh Y.-L."/>
            <person name="Kong W.-S."/>
            <person name="Choi I.-G."/>
        </authorList>
    </citation>
    <scope>NUCLEOTIDE SEQUENCE [LARGE SCALE GENOMIC DNA]</scope>
    <source>
        <strain evidence="1 2">9006-11</strain>
    </source>
</reference>
<protein>
    <submittedName>
        <fullName evidence="1">Uncharacterized protein</fullName>
    </submittedName>
</protein>
<organism evidence="1 2">
    <name type="scientific">Grifola frondosa</name>
    <name type="common">Maitake</name>
    <name type="synonym">Polyporus frondosus</name>
    <dbReference type="NCBI Taxonomy" id="5627"/>
    <lineage>
        <taxon>Eukaryota</taxon>
        <taxon>Fungi</taxon>
        <taxon>Dikarya</taxon>
        <taxon>Basidiomycota</taxon>
        <taxon>Agaricomycotina</taxon>
        <taxon>Agaricomycetes</taxon>
        <taxon>Polyporales</taxon>
        <taxon>Grifolaceae</taxon>
        <taxon>Grifola</taxon>
    </lineage>
</organism>
<keyword evidence="2" id="KW-1185">Reference proteome</keyword>
<accession>A0A1C7LWC1</accession>
<comment type="caution">
    <text evidence="1">The sequence shown here is derived from an EMBL/GenBank/DDBJ whole genome shotgun (WGS) entry which is preliminary data.</text>
</comment>
<gene>
    <name evidence="1" type="ORF">A0H81_12773</name>
</gene>
<name>A0A1C7LWC1_GRIFR</name>
<evidence type="ECO:0000313" key="2">
    <source>
        <dbReference type="Proteomes" id="UP000092993"/>
    </source>
</evidence>
<dbReference type="Proteomes" id="UP000092993">
    <property type="component" value="Unassembled WGS sequence"/>
</dbReference>
<dbReference type="EMBL" id="LUGG01000025">
    <property type="protein sequence ID" value="OBZ67104.1"/>
    <property type="molecule type" value="Genomic_DNA"/>
</dbReference>
<evidence type="ECO:0000313" key="1">
    <source>
        <dbReference type="EMBL" id="OBZ67104.1"/>
    </source>
</evidence>
<proteinExistence type="predicted"/>